<dbReference type="InterPro" id="IPR037883">
    <property type="entry name" value="Knr4/Smi1-like_sf"/>
</dbReference>
<evidence type="ECO:0000313" key="3">
    <source>
        <dbReference type="Proteomes" id="UP000283429"/>
    </source>
</evidence>
<organism evidence="2 3">
    <name type="scientific">Phocaeicola vulgatus</name>
    <name type="common">Bacteroides vulgatus</name>
    <dbReference type="NCBI Taxonomy" id="821"/>
    <lineage>
        <taxon>Bacteria</taxon>
        <taxon>Pseudomonadati</taxon>
        <taxon>Bacteroidota</taxon>
        <taxon>Bacteroidia</taxon>
        <taxon>Bacteroidales</taxon>
        <taxon>Bacteroidaceae</taxon>
        <taxon>Phocaeicola</taxon>
    </lineage>
</organism>
<evidence type="ECO:0000259" key="1">
    <source>
        <dbReference type="SMART" id="SM00860"/>
    </source>
</evidence>
<name>A0A414HEX6_PHOVU</name>
<sequence>MIMDSIKYIKNKIIEKRNLLDKIAQSDLIFNPTLSLEKIRQFEFENHIELPLDYKRFISEIGNGGVGPGFGLKSLFDSIIDFKLRNRPCICLNKEFPYQEKWNESWIASFDWDDDYPESEIVDKYMNTKHIFGCLQIGHWGHGCTFLLVVNGTEFGNIWLDNRADYSGISPVLNKENKHITFSEWYSDWITNLI</sequence>
<comment type="caution">
    <text evidence="2">The sequence shown here is derived from an EMBL/GenBank/DDBJ whole genome shotgun (WGS) entry which is preliminary data.</text>
</comment>
<dbReference type="InterPro" id="IPR018958">
    <property type="entry name" value="Knr4/Smi1-like_dom"/>
</dbReference>
<evidence type="ECO:0000313" key="2">
    <source>
        <dbReference type="EMBL" id="RHD83121.1"/>
    </source>
</evidence>
<feature type="domain" description="Knr4/Smi1-like" evidence="1">
    <location>
        <begin position="33"/>
        <end position="188"/>
    </location>
</feature>
<dbReference type="SUPFAM" id="SSF160631">
    <property type="entry name" value="SMI1/KNR4-like"/>
    <property type="match status" value="1"/>
</dbReference>
<gene>
    <name evidence="2" type="ORF">DW783_04785</name>
</gene>
<dbReference type="SMART" id="SM00860">
    <property type="entry name" value="SMI1_KNR4"/>
    <property type="match status" value="1"/>
</dbReference>
<dbReference type="AlphaFoldDB" id="A0A414HEX6"/>
<accession>A0A414HEX6</accession>
<protein>
    <submittedName>
        <fullName evidence="2">SMI1/KNR4 family protein</fullName>
    </submittedName>
</protein>
<dbReference type="Gene3D" id="3.40.1580.10">
    <property type="entry name" value="SMI1/KNR4-like"/>
    <property type="match status" value="1"/>
</dbReference>
<dbReference type="Proteomes" id="UP000283429">
    <property type="component" value="Unassembled WGS sequence"/>
</dbReference>
<reference evidence="2 3" key="1">
    <citation type="submission" date="2018-08" db="EMBL/GenBank/DDBJ databases">
        <title>A genome reference for cultivated species of the human gut microbiota.</title>
        <authorList>
            <person name="Zou Y."/>
            <person name="Xue W."/>
            <person name="Luo G."/>
        </authorList>
    </citation>
    <scope>NUCLEOTIDE SEQUENCE [LARGE SCALE GENOMIC DNA]</scope>
    <source>
        <strain evidence="2 3">AM30-40</strain>
    </source>
</reference>
<proteinExistence type="predicted"/>
<dbReference type="EMBL" id="QSJM01000010">
    <property type="protein sequence ID" value="RHD83121.1"/>
    <property type="molecule type" value="Genomic_DNA"/>
</dbReference>